<dbReference type="PROSITE" id="PS50109">
    <property type="entry name" value="HIS_KIN"/>
    <property type="match status" value="1"/>
</dbReference>
<dbReference type="Gene3D" id="3.30.565.10">
    <property type="entry name" value="Histidine kinase-like ATPase, C-terminal domain"/>
    <property type="match status" value="1"/>
</dbReference>
<name>A0ABW0S7P4_9BURK</name>
<keyword evidence="11" id="KW-1185">Reference proteome</keyword>
<evidence type="ECO:0000313" key="10">
    <source>
        <dbReference type="EMBL" id="MFC5552188.1"/>
    </source>
</evidence>
<evidence type="ECO:0000256" key="5">
    <source>
        <dbReference type="ARBA" id="ARBA00022777"/>
    </source>
</evidence>
<evidence type="ECO:0000256" key="7">
    <source>
        <dbReference type="ARBA" id="ARBA00023012"/>
    </source>
</evidence>
<dbReference type="EC" id="2.7.13.3" evidence="2"/>
<evidence type="ECO:0000256" key="2">
    <source>
        <dbReference type="ARBA" id="ARBA00012438"/>
    </source>
</evidence>
<proteinExistence type="predicted"/>
<dbReference type="SMART" id="SM00387">
    <property type="entry name" value="HATPase_c"/>
    <property type="match status" value="1"/>
</dbReference>
<reference evidence="11" key="1">
    <citation type="journal article" date="2019" name="Int. J. Syst. Evol. Microbiol.">
        <title>The Global Catalogue of Microorganisms (GCM) 10K type strain sequencing project: providing services to taxonomists for standard genome sequencing and annotation.</title>
        <authorList>
            <consortium name="The Broad Institute Genomics Platform"/>
            <consortium name="The Broad Institute Genome Sequencing Center for Infectious Disease"/>
            <person name="Wu L."/>
            <person name="Ma J."/>
        </authorList>
    </citation>
    <scope>NUCLEOTIDE SEQUENCE [LARGE SCALE GENOMIC DNA]</scope>
    <source>
        <strain evidence="11">CGMCC 4.5798</strain>
    </source>
</reference>
<dbReference type="GO" id="GO:0016301">
    <property type="term" value="F:kinase activity"/>
    <property type="evidence" value="ECO:0007669"/>
    <property type="project" value="UniProtKB-KW"/>
</dbReference>
<organism evidence="10 11">
    <name type="scientific">Massilia aerilata</name>
    <dbReference type="NCBI Taxonomy" id="453817"/>
    <lineage>
        <taxon>Bacteria</taxon>
        <taxon>Pseudomonadati</taxon>
        <taxon>Pseudomonadota</taxon>
        <taxon>Betaproteobacteria</taxon>
        <taxon>Burkholderiales</taxon>
        <taxon>Oxalobacteraceae</taxon>
        <taxon>Telluria group</taxon>
        <taxon>Massilia</taxon>
    </lineage>
</organism>
<dbReference type="SUPFAM" id="SSF55874">
    <property type="entry name" value="ATPase domain of HSP90 chaperone/DNA topoisomerase II/histidine kinase"/>
    <property type="match status" value="1"/>
</dbReference>
<dbReference type="CDD" id="cd00075">
    <property type="entry name" value="HATPase"/>
    <property type="match status" value="1"/>
</dbReference>
<evidence type="ECO:0000313" key="11">
    <source>
        <dbReference type="Proteomes" id="UP001596086"/>
    </source>
</evidence>
<evidence type="ECO:0000256" key="6">
    <source>
        <dbReference type="ARBA" id="ARBA00022840"/>
    </source>
</evidence>
<feature type="transmembrane region" description="Helical" evidence="8">
    <location>
        <begin position="34"/>
        <end position="53"/>
    </location>
</feature>
<keyword evidence="8" id="KW-0472">Membrane</keyword>
<evidence type="ECO:0000256" key="8">
    <source>
        <dbReference type="SAM" id="Phobius"/>
    </source>
</evidence>
<dbReference type="InterPro" id="IPR036890">
    <property type="entry name" value="HATPase_C_sf"/>
</dbReference>
<evidence type="ECO:0000256" key="4">
    <source>
        <dbReference type="ARBA" id="ARBA00022741"/>
    </source>
</evidence>
<comment type="catalytic activity">
    <reaction evidence="1">
        <text>ATP + protein L-histidine = ADP + protein N-phospho-L-histidine.</text>
        <dbReference type="EC" id="2.7.13.3"/>
    </reaction>
</comment>
<keyword evidence="5 10" id="KW-0418">Kinase</keyword>
<gene>
    <name evidence="10" type="ORF">ACFPO9_27040</name>
</gene>
<keyword evidence="8" id="KW-1133">Transmembrane helix</keyword>
<dbReference type="InterPro" id="IPR004358">
    <property type="entry name" value="Sig_transdc_His_kin-like_C"/>
</dbReference>
<dbReference type="PRINTS" id="PR00344">
    <property type="entry name" value="BCTRLSENSOR"/>
</dbReference>
<keyword evidence="3" id="KW-0808">Transferase</keyword>
<keyword evidence="6" id="KW-0067">ATP-binding</keyword>
<dbReference type="Pfam" id="PF02518">
    <property type="entry name" value="HATPase_c"/>
    <property type="match status" value="1"/>
</dbReference>
<keyword evidence="7" id="KW-0902">Two-component regulatory system</keyword>
<dbReference type="PANTHER" id="PTHR43065:SF46">
    <property type="entry name" value="C4-DICARBOXYLATE TRANSPORT SENSOR PROTEIN DCTB"/>
    <property type="match status" value="1"/>
</dbReference>
<comment type="caution">
    <text evidence="10">The sequence shown here is derived from an EMBL/GenBank/DDBJ whole genome shotgun (WGS) entry which is preliminary data.</text>
</comment>
<dbReference type="InterPro" id="IPR003594">
    <property type="entry name" value="HATPase_dom"/>
</dbReference>
<evidence type="ECO:0000256" key="1">
    <source>
        <dbReference type="ARBA" id="ARBA00000085"/>
    </source>
</evidence>
<dbReference type="RefSeq" id="WP_379777413.1">
    <property type="nucleotide sequence ID" value="NZ_JBHSMZ010000026.1"/>
</dbReference>
<dbReference type="PANTHER" id="PTHR43065">
    <property type="entry name" value="SENSOR HISTIDINE KINASE"/>
    <property type="match status" value="1"/>
</dbReference>
<sequence length="409" mass="43388">MASERRLKAGAVLALAGVALLAFGAGAEHESPRLAVLYGLAALPLAFHLWRSLDRLAAQRRAPLAPSAGLPIEQQALVDNALALEARLEHTPVALFRIDGLGGEGQAAPLNGNARKLVAPGRASDPAALYRQLAAQPGERRALIDFDTERGTERALLAVSSITLQGKPQRLAALMPVESELEAEALHAWRQLVHVLTHEIMNSLTPVASLSHTAYGLLGEFRGALPEDVGTDLGTALDAIRRRADSLVDFVASYRSLSNVPAARPERVRLDALFERVAALVGPAWRARGGAVHFSLEPASLELIADPGQLEQALINLLKNAFEATAGGPGNAWVSARLVRGARLRIEVSDDGPGVPDGLAAHIFTPFFTTKKQGGGIGLAMVRHLVHENGGTVRHARSVGQGARFVLTF</sequence>
<dbReference type="Proteomes" id="UP001596086">
    <property type="component" value="Unassembled WGS sequence"/>
</dbReference>
<keyword evidence="4" id="KW-0547">Nucleotide-binding</keyword>
<dbReference type="EMBL" id="JBHSMZ010000026">
    <property type="protein sequence ID" value="MFC5552188.1"/>
    <property type="molecule type" value="Genomic_DNA"/>
</dbReference>
<feature type="domain" description="Histidine kinase" evidence="9">
    <location>
        <begin position="195"/>
        <end position="409"/>
    </location>
</feature>
<keyword evidence="8" id="KW-0812">Transmembrane</keyword>
<accession>A0ABW0S7P4</accession>
<evidence type="ECO:0000256" key="3">
    <source>
        <dbReference type="ARBA" id="ARBA00022679"/>
    </source>
</evidence>
<evidence type="ECO:0000259" key="9">
    <source>
        <dbReference type="PROSITE" id="PS50109"/>
    </source>
</evidence>
<dbReference type="InterPro" id="IPR005467">
    <property type="entry name" value="His_kinase_dom"/>
</dbReference>
<protein>
    <recommendedName>
        <fullName evidence="2">histidine kinase</fullName>
        <ecNumber evidence="2">2.7.13.3</ecNumber>
    </recommendedName>
</protein>